<comment type="cofactor">
    <cofactor evidence="14">
        <name>Mg(2+)</name>
        <dbReference type="ChEBI" id="CHEBI:18420"/>
    </cofactor>
    <cofactor evidence="14">
        <name>Mn(2+)</name>
        <dbReference type="ChEBI" id="CHEBI:29035"/>
    </cofactor>
</comment>
<dbReference type="GO" id="GO:0003911">
    <property type="term" value="F:DNA ligase (NAD+) activity"/>
    <property type="evidence" value="ECO:0007669"/>
    <property type="project" value="UniProtKB-UniRule"/>
</dbReference>
<feature type="active site" description="N6-AMP-lysine intermediate" evidence="14">
    <location>
        <position position="115"/>
    </location>
</feature>
<dbReference type="NCBIfam" id="NF005932">
    <property type="entry name" value="PRK07956.1"/>
    <property type="match status" value="1"/>
</dbReference>
<feature type="binding site" evidence="14">
    <location>
        <position position="172"/>
    </location>
    <ligand>
        <name>NAD(+)</name>
        <dbReference type="ChEBI" id="CHEBI:57540"/>
    </ligand>
</feature>
<dbReference type="SUPFAM" id="SSF47781">
    <property type="entry name" value="RuvA domain 2-like"/>
    <property type="match status" value="1"/>
</dbReference>
<dbReference type="InterPro" id="IPR041663">
    <property type="entry name" value="DisA/LigA_HHH"/>
</dbReference>
<evidence type="ECO:0000256" key="6">
    <source>
        <dbReference type="ARBA" id="ARBA00022723"/>
    </source>
</evidence>
<evidence type="ECO:0000256" key="2">
    <source>
        <dbReference type="ARBA" id="ARBA00012722"/>
    </source>
</evidence>
<evidence type="ECO:0000256" key="9">
    <source>
        <dbReference type="ARBA" id="ARBA00022842"/>
    </source>
</evidence>
<dbReference type="GO" id="GO:0005829">
    <property type="term" value="C:cytosol"/>
    <property type="evidence" value="ECO:0007669"/>
    <property type="project" value="TreeGrafter"/>
</dbReference>
<gene>
    <name evidence="14" type="primary">ligA</name>
    <name evidence="17" type="ORF">SAMN02745124_00286</name>
</gene>
<feature type="binding site" evidence="14">
    <location>
        <position position="409"/>
    </location>
    <ligand>
        <name>Zn(2+)</name>
        <dbReference type="ChEBI" id="CHEBI:29105"/>
    </ligand>
</feature>
<protein>
    <recommendedName>
        <fullName evidence="3 14">DNA ligase</fullName>
        <ecNumber evidence="2 14">6.5.1.2</ecNumber>
    </recommendedName>
    <alternativeName>
        <fullName evidence="14">Polydeoxyribonucleotide synthase [NAD(+)]</fullName>
    </alternativeName>
</protein>
<keyword evidence="10 14" id="KW-0520">NAD</keyword>
<dbReference type="FunFam" id="1.10.287.610:FF:000002">
    <property type="entry name" value="DNA ligase"/>
    <property type="match status" value="1"/>
</dbReference>
<dbReference type="Gene3D" id="6.20.10.30">
    <property type="match status" value="1"/>
</dbReference>
<dbReference type="PIRSF" id="PIRSF001604">
    <property type="entry name" value="LigA"/>
    <property type="match status" value="1"/>
</dbReference>
<dbReference type="InterPro" id="IPR012340">
    <property type="entry name" value="NA-bd_OB-fold"/>
</dbReference>
<dbReference type="FunFam" id="3.30.470.30:FF:000001">
    <property type="entry name" value="DNA ligase"/>
    <property type="match status" value="1"/>
</dbReference>
<evidence type="ECO:0000256" key="13">
    <source>
        <dbReference type="ARBA" id="ARBA00060881"/>
    </source>
</evidence>
<evidence type="ECO:0000256" key="8">
    <source>
        <dbReference type="ARBA" id="ARBA00022833"/>
    </source>
</evidence>
<reference evidence="17 18" key="1">
    <citation type="submission" date="2016-11" db="EMBL/GenBank/DDBJ databases">
        <authorList>
            <person name="Jaros S."/>
            <person name="Januszkiewicz K."/>
            <person name="Wedrychowicz H."/>
        </authorList>
    </citation>
    <scope>NUCLEOTIDE SEQUENCE [LARGE SCALE GENOMIC DNA]</scope>
    <source>
        <strain evidence="17 18">DSM 9705</strain>
    </source>
</reference>
<dbReference type="SUPFAM" id="SSF56091">
    <property type="entry name" value="DNA ligase/mRNA capping enzyme, catalytic domain"/>
    <property type="match status" value="1"/>
</dbReference>
<organism evidence="17 18">
    <name type="scientific">Desulfofustis glycolicus DSM 9705</name>
    <dbReference type="NCBI Taxonomy" id="1121409"/>
    <lineage>
        <taxon>Bacteria</taxon>
        <taxon>Pseudomonadati</taxon>
        <taxon>Thermodesulfobacteriota</taxon>
        <taxon>Desulfobulbia</taxon>
        <taxon>Desulfobulbales</taxon>
        <taxon>Desulfocapsaceae</taxon>
        <taxon>Desulfofustis</taxon>
    </lineage>
</organism>
<dbReference type="AlphaFoldDB" id="A0A1M5SD63"/>
<keyword evidence="14" id="KW-0464">Manganese</keyword>
<dbReference type="NCBIfam" id="TIGR00575">
    <property type="entry name" value="dnlj"/>
    <property type="match status" value="1"/>
</dbReference>
<dbReference type="Gene3D" id="2.40.50.140">
    <property type="entry name" value="Nucleic acid-binding proteins"/>
    <property type="match status" value="1"/>
</dbReference>
<dbReference type="Pfam" id="PF12826">
    <property type="entry name" value="HHH_2"/>
    <property type="match status" value="1"/>
</dbReference>
<dbReference type="CDD" id="cd00114">
    <property type="entry name" value="LIGANc"/>
    <property type="match status" value="1"/>
</dbReference>
<dbReference type="EC" id="6.5.1.2" evidence="2 14"/>
<dbReference type="InterPro" id="IPR033136">
    <property type="entry name" value="DNA_ligase_CS"/>
</dbReference>
<dbReference type="PROSITE" id="PS01055">
    <property type="entry name" value="DNA_LIGASE_N1"/>
    <property type="match status" value="1"/>
</dbReference>
<dbReference type="Pfam" id="PF14520">
    <property type="entry name" value="HHH_5"/>
    <property type="match status" value="1"/>
</dbReference>
<dbReference type="EMBL" id="FQXS01000001">
    <property type="protein sequence ID" value="SHH36411.1"/>
    <property type="molecule type" value="Genomic_DNA"/>
</dbReference>
<proteinExistence type="inferred from homology"/>
<feature type="binding site" evidence="14">
    <location>
        <begin position="81"/>
        <end position="82"/>
    </location>
    <ligand>
        <name>NAD(+)</name>
        <dbReference type="ChEBI" id="CHEBI:57540"/>
    </ligand>
</feature>
<dbReference type="FunFam" id="1.10.150.20:FF:000007">
    <property type="entry name" value="DNA ligase"/>
    <property type="match status" value="1"/>
</dbReference>
<dbReference type="FunFam" id="2.40.50.140:FF:000012">
    <property type="entry name" value="DNA ligase"/>
    <property type="match status" value="1"/>
</dbReference>
<dbReference type="Pfam" id="PF01653">
    <property type="entry name" value="DNA_ligase_aden"/>
    <property type="match status" value="1"/>
</dbReference>
<comment type="similarity">
    <text evidence="13 14">Belongs to the NAD-dependent DNA ligase family. LigA subfamily.</text>
</comment>
<keyword evidence="11 14" id="KW-0234">DNA repair</keyword>
<dbReference type="SUPFAM" id="SSF52113">
    <property type="entry name" value="BRCT domain"/>
    <property type="match status" value="1"/>
</dbReference>
<dbReference type="GO" id="GO:0003677">
    <property type="term" value="F:DNA binding"/>
    <property type="evidence" value="ECO:0007669"/>
    <property type="project" value="InterPro"/>
</dbReference>
<dbReference type="Pfam" id="PF00533">
    <property type="entry name" value="BRCT"/>
    <property type="match status" value="1"/>
</dbReference>
<keyword evidence="5 14" id="KW-0235">DNA replication</keyword>
<dbReference type="Gene3D" id="1.10.287.610">
    <property type="entry name" value="Helix hairpin bin"/>
    <property type="match status" value="1"/>
</dbReference>
<feature type="domain" description="BRCT" evidence="16">
    <location>
        <begin position="587"/>
        <end position="667"/>
    </location>
</feature>
<feature type="binding site" evidence="14">
    <location>
        <position position="113"/>
    </location>
    <ligand>
        <name>NAD(+)</name>
        <dbReference type="ChEBI" id="CHEBI:57540"/>
    </ligand>
</feature>
<dbReference type="InterPro" id="IPR013839">
    <property type="entry name" value="DNAligase_adenylation"/>
</dbReference>
<evidence type="ECO:0000256" key="1">
    <source>
        <dbReference type="ARBA" id="ARBA00004067"/>
    </source>
</evidence>
<evidence type="ECO:0000256" key="3">
    <source>
        <dbReference type="ARBA" id="ARBA00013308"/>
    </source>
</evidence>
<feature type="binding site" evidence="14">
    <location>
        <position position="136"/>
    </location>
    <ligand>
        <name>NAD(+)</name>
        <dbReference type="ChEBI" id="CHEBI:57540"/>
    </ligand>
</feature>
<dbReference type="PROSITE" id="PS01056">
    <property type="entry name" value="DNA_LIGASE_N2"/>
    <property type="match status" value="1"/>
</dbReference>
<dbReference type="PROSITE" id="PS50172">
    <property type="entry name" value="BRCT"/>
    <property type="match status" value="1"/>
</dbReference>
<dbReference type="InterPro" id="IPR001357">
    <property type="entry name" value="BRCT_dom"/>
</dbReference>
<dbReference type="SMART" id="SM00292">
    <property type="entry name" value="BRCT"/>
    <property type="match status" value="1"/>
</dbReference>
<accession>A0A1M5SD63</accession>
<sequence>MEQAARRARELREAIDAHAYRYYVLDDPIISDGEYDRLFQELIDLEAAYPELADPDSPTMRVGGQPLEQFFQVRHRLPMLSLENAFSEDDLRSFAERLERFLNRPIDSGYSAEPKLDGLAVELVYEDGRLVLGSTRGDGSVGEEITAQLRTVASIPLHLLQVKPALLEVRGEVYMEKDGLARLNERQLTRGLSPFANPRNAAAGSLRQLDPSITAQRPLRFFAYGVADPAPTGCRRQTELLDYLRRAGFPVSRQAVFCRDIEAVIAHYRQLNGGRHDLAFEIDGMVVKIDEFALQQRLGSKSRAPRWAIAYKFAATQASTRLLNVQFQVGRTGAVTPVAILEPVTIDGATVSRATLHNEDELRRKDLRIDDMVLVQRAGDVIPEVIKSVPDLRVGSETPVIMPTHCPACGAELVRPGGESITRCINSLCPAQRLRSLVHYCSKAGLDIEGLGKKSIQQLHQAGLLDSIVDLYTLDREALRQLPGWGEKSADKVLAAVEAAKHPPLSRFLAALGIRYIGEINAALLERHFPSLDDLRRATKDELLDIDGIGEQAADSLIAYFTTEQVGEMLKLLADRGVHPAAAERDHEEMALADLVFVFTGGLEKLSRDEAKQLVKDRGGQIASTVTKTVTHVVAGEKAGSKLRKAEEMGKTVLTEEQFLALIGVSV</sequence>
<evidence type="ECO:0000313" key="17">
    <source>
        <dbReference type="EMBL" id="SHH36411.1"/>
    </source>
</evidence>
<dbReference type="SUPFAM" id="SSF50249">
    <property type="entry name" value="Nucleic acid-binding proteins"/>
    <property type="match status" value="1"/>
</dbReference>
<dbReference type="RefSeq" id="WP_073373039.1">
    <property type="nucleotide sequence ID" value="NZ_FQXS01000001.1"/>
</dbReference>
<dbReference type="Proteomes" id="UP000184139">
    <property type="component" value="Unassembled WGS sequence"/>
</dbReference>
<keyword evidence="7 14" id="KW-0227">DNA damage</keyword>
<comment type="caution">
    <text evidence="14">Lacks conserved residue(s) required for the propagation of feature annotation.</text>
</comment>
<keyword evidence="8 14" id="KW-0862">Zinc</keyword>
<keyword evidence="6 14" id="KW-0479">Metal-binding</keyword>
<evidence type="ECO:0000256" key="15">
    <source>
        <dbReference type="RuleBase" id="RU000618"/>
    </source>
</evidence>
<comment type="catalytic activity">
    <reaction evidence="12 14 15">
        <text>NAD(+) + (deoxyribonucleotide)n-3'-hydroxyl + 5'-phospho-(deoxyribonucleotide)m = (deoxyribonucleotide)n+m + AMP + beta-nicotinamide D-nucleotide.</text>
        <dbReference type="EC" id="6.5.1.2"/>
    </reaction>
</comment>
<evidence type="ECO:0000256" key="7">
    <source>
        <dbReference type="ARBA" id="ARBA00022763"/>
    </source>
</evidence>
<dbReference type="GO" id="GO:0006281">
    <property type="term" value="P:DNA repair"/>
    <property type="evidence" value="ECO:0007669"/>
    <property type="project" value="UniProtKB-KW"/>
</dbReference>
<dbReference type="InterPro" id="IPR001679">
    <property type="entry name" value="DNA_ligase"/>
</dbReference>
<dbReference type="InterPro" id="IPR013840">
    <property type="entry name" value="DNAligase_N"/>
</dbReference>
<dbReference type="Pfam" id="PF22745">
    <property type="entry name" value="Nlig-Ia"/>
    <property type="match status" value="1"/>
</dbReference>
<dbReference type="Gene3D" id="3.40.50.10190">
    <property type="entry name" value="BRCT domain"/>
    <property type="match status" value="1"/>
</dbReference>
<dbReference type="GO" id="GO:0046872">
    <property type="term" value="F:metal ion binding"/>
    <property type="evidence" value="ECO:0007669"/>
    <property type="project" value="UniProtKB-KW"/>
</dbReference>
<evidence type="ECO:0000256" key="11">
    <source>
        <dbReference type="ARBA" id="ARBA00023204"/>
    </source>
</evidence>
<feature type="binding site" evidence="14">
    <location>
        <position position="288"/>
    </location>
    <ligand>
        <name>NAD(+)</name>
        <dbReference type="ChEBI" id="CHEBI:57540"/>
    </ligand>
</feature>
<dbReference type="OrthoDB" id="9759736at2"/>
<dbReference type="InterPro" id="IPR018239">
    <property type="entry name" value="DNA_ligase_AS"/>
</dbReference>
<dbReference type="PANTHER" id="PTHR23389">
    <property type="entry name" value="CHROMOSOME TRANSMISSION FIDELITY FACTOR 18"/>
    <property type="match status" value="1"/>
</dbReference>
<dbReference type="SMART" id="SM00532">
    <property type="entry name" value="LIGANc"/>
    <property type="match status" value="1"/>
</dbReference>
<name>A0A1M5SD63_9BACT</name>
<dbReference type="Gene3D" id="3.30.470.30">
    <property type="entry name" value="DNA ligase/mRNA capping enzyme"/>
    <property type="match status" value="1"/>
</dbReference>
<evidence type="ECO:0000256" key="10">
    <source>
        <dbReference type="ARBA" id="ARBA00023027"/>
    </source>
</evidence>
<dbReference type="InterPro" id="IPR004150">
    <property type="entry name" value="NAD_DNA_ligase_OB"/>
</dbReference>
<dbReference type="InterPro" id="IPR010994">
    <property type="entry name" value="RuvA_2-like"/>
</dbReference>
<evidence type="ECO:0000256" key="14">
    <source>
        <dbReference type="HAMAP-Rule" id="MF_01588"/>
    </source>
</evidence>
<dbReference type="PANTHER" id="PTHR23389:SF9">
    <property type="entry name" value="DNA LIGASE"/>
    <property type="match status" value="1"/>
</dbReference>
<dbReference type="Gene3D" id="1.10.150.20">
    <property type="entry name" value="5' to 3' exonuclease, C-terminal subdomain"/>
    <property type="match status" value="2"/>
</dbReference>
<feature type="binding site" evidence="14">
    <location>
        <position position="429"/>
    </location>
    <ligand>
        <name>Zn(2+)</name>
        <dbReference type="ChEBI" id="CHEBI:29105"/>
    </ligand>
</feature>
<dbReference type="InterPro" id="IPR003583">
    <property type="entry name" value="Hlx-hairpin-Hlx_DNA-bd_motif"/>
</dbReference>
<dbReference type="InterPro" id="IPR004149">
    <property type="entry name" value="Znf_DNAligase_C4"/>
</dbReference>
<keyword evidence="9 14" id="KW-0460">Magnesium</keyword>
<keyword evidence="4 14" id="KW-0436">Ligase</keyword>
<dbReference type="GO" id="GO:0006260">
    <property type="term" value="P:DNA replication"/>
    <property type="evidence" value="ECO:0007669"/>
    <property type="project" value="UniProtKB-KW"/>
</dbReference>
<dbReference type="Pfam" id="PF03120">
    <property type="entry name" value="OB_DNA_ligase"/>
    <property type="match status" value="1"/>
</dbReference>
<dbReference type="InterPro" id="IPR036420">
    <property type="entry name" value="BRCT_dom_sf"/>
</dbReference>
<feature type="binding site" evidence="14">
    <location>
        <position position="406"/>
    </location>
    <ligand>
        <name>Zn(2+)</name>
        <dbReference type="ChEBI" id="CHEBI:29105"/>
    </ligand>
</feature>
<feature type="binding site" evidence="14">
    <location>
        <begin position="32"/>
        <end position="36"/>
    </location>
    <ligand>
        <name>NAD(+)</name>
        <dbReference type="ChEBI" id="CHEBI:57540"/>
    </ligand>
</feature>
<keyword evidence="18" id="KW-1185">Reference proteome</keyword>
<dbReference type="HAMAP" id="MF_01588">
    <property type="entry name" value="DNA_ligase_A"/>
    <property type="match status" value="1"/>
</dbReference>
<evidence type="ECO:0000256" key="4">
    <source>
        <dbReference type="ARBA" id="ARBA00022598"/>
    </source>
</evidence>
<comment type="function">
    <text evidence="1 14">DNA ligase that catalyzes the formation of phosphodiester linkages between 5'-phosphoryl and 3'-hydroxyl groups in double-stranded DNA using NAD as a coenzyme and as the energy source for the reaction. It is essential for DNA replication and repair of damaged DNA.</text>
</comment>
<dbReference type="SMART" id="SM00278">
    <property type="entry name" value="HhH1"/>
    <property type="match status" value="3"/>
</dbReference>
<feature type="binding site" evidence="14">
    <location>
        <position position="312"/>
    </location>
    <ligand>
        <name>NAD(+)</name>
        <dbReference type="ChEBI" id="CHEBI:57540"/>
    </ligand>
</feature>
<evidence type="ECO:0000256" key="5">
    <source>
        <dbReference type="ARBA" id="ARBA00022705"/>
    </source>
</evidence>
<dbReference type="STRING" id="1121409.SAMN02745124_00286"/>
<evidence type="ECO:0000256" key="12">
    <source>
        <dbReference type="ARBA" id="ARBA00034005"/>
    </source>
</evidence>
<evidence type="ECO:0000313" key="18">
    <source>
        <dbReference type="Proteomes" id="UP000184139"/>
    </source>
</evidence>
<evidence type="ECO:0000259" key="16">
    <source>
        <dbReference type="PROSITE" id="PS50172"/>
    </source>
</evidence>
<dbReference type="Pfam" id="PF03119">
    <property type="entry name" value="DNA_ligase_ZBD"/>
    <property type="match status" value="1"/>
</dbReference>